<feature type="region of interest" description="Disordered" evidence="1">
    <location>
        <begin position="1"/>
        <end position="49"/>
    </location>
</feature>
<organism evidence="2 3">
    <name type="scientific">Paenibacillus albicereus</name>
    <dbReference type="NCBI Taxonomy" id="2726185"/>
    <lineage>
        <taxon>Bacteria</taxon>
        <taxon>Bacillati</taxon>
        <taxon>Bacillota</taxon>
        <taxon>Bacilli</taxon>
        <taxon>Bacillales</taxon>
        <taxon>Paenibacillaceae</taxon>
        <taxon>Paenibacillus</taxon>
    </lineage>
</organism>
<dbReference type="InterPro" id="IPR014852">
    <property type="entry name" value="YwhD"/>
</dbReference>
<evidence type="ECO:0000313" key="3">
    <source>
        <dbReference type="Proteomes" id="UP000502136"/>
    </source>
</evidence>
<reference evidence="2 3" key="1">
    <citation type="submission" date="2020-04" db="EMBL/GenBank/DDBJ databases">
        <title>Novel Paenibacillus strain UniB2 isolated from commercial digestive syrup.</title>
        <authorList>
            <person name="Thorat V."/>
            <person name="Kirdat K."/>
            <person name="Tiwarekar B."/>
            <person name="Yadav A."/>
        </authorList>
    </citation>
    <scope>NUCLEOTIDE SEQUENCE [LARGE SCALE GENOMIC DNA]</scope>
    <source>
        <strain evidence="2 3">UniB2</strain>
    </source>
</reference>
<protein>
    <recommendedName>
        <fullName evidence="4">YwhD family protein</fullName>
    </recommendedName>
</protein>
<accession>A0A6H2GSF7</accession>
<dbReference type="Proteomes" id="UP000502136">
    <property type="component" value="Chromosome"/>
</dbReference>
<name>A0A6H2GSF7_9BACL</name>
<keyword evidence="3" id="KW-1185">Reference proteome</keyword>
<dbReference type="AlphaFoldDB" id="A0A6H2GSF7"/>
<gene>
    <name evidence="2" type="ORF">HGI30_01130</name>
</gene>
<dbReference type="KEGG" id="palr:HGI30_01130"/>
<dbReference type="EMBL" id="CP051428">
    <property type="protein sequence ID" value="QJC50340.1"/>
    <property type="molecule type" value="Genomic_DNA"/>
</dbReference>
<evidence type="ECO:0000256" key="1">
    <source>
        <dbReference type="SAM" id="MobiDB-lite"/>
    </source>
</evidence>
<feature type="compositionally biased region" description="Basic and acidic residues" evidence="1">
    <location>
        <begin position="24"/>
        <end position="33"/>
    </location>
</feature>
<evidence type="ECO:0000313" key="2">
    <source>
        <dbReference type="EMBL" id="QJC50340.1"/>
    </source>
</evidence>
<evidence type="ECO:0008006" key="4">
    <source>
        <dbReference type="Google" id="ProtNLM"/>
    </source>
</evidence>
<sequence length="204" mass="22204">MEENKEAKRPEGEAGAADAVRPGGEAEAKRPDGEAGSAEAQPAKGKRALSLNVVSSKEHRGFGAGTIDLSRVSSVIIDGAEAYIDNGAMHAKSKVEKGIKFSPDKANVPNGRPVWIVWVAVDRDEEGSFYAGATACPMLVDTEARRGWKILAQHVNNLDYAIKRRFVLDELSAEEKGVLRELLISHNAEWWERSPQSLKDLLAE</sequence>
<feature type="compositionally biased region" description="Basic and acidic residues" evidence="1">
    <location>
        <begin position="1"/>
        <end position="12"/>
    </location>
</feature>
<proteinExistence type="predicted"/>
<dbReference type="RefSeq" id="WP_168906022.1">
    <property type="nucleotide sequence ID" value="NZ_CP051428.1"/>
</dbReference>
<dbReference type="Pfam" id="PF08741">
    <property type="entry name" value="YwhD"/>
    <property type="match status" value="1"/>
</dbReference>